<reference evidence="1" key="2">
    <citation type="journal article" date="2015" name="Data Brief">
        <title>Shoot transcriptome of the giant reed, Arundo donax.</title>
        <authorList>
            <person name="Barrero R.A."/>
            <person name="Guerrero F.D."/>
            <person name="Moolhuijzen P."/>
            <person name="Goolsby J.A."/>
            <person name="Tidwell J."/>
            <person name="Bellgard S.E."/>
            <person name="Bellgard M.I."/>
        </authorList>
    </citation>
    <scope>NUCLEOTIDE SEQUENCE</scope>
    <source>
        <tissue evidence="1">Shoot tissue taken approximately 20 cm above the soil surface</tissue>
    </source>
</reference>
<proteinExistence type="predicted"/>
<name>A0A0A9CGS0_ARUDO</name>
<accession>A0A0A9CGS0</accession>
<sequence length="15" mass="1754">MIVSTPFSDPRNQVY</sequence>
<evidence type="ECO:0000313" key="1">
    <source>
        <dbReference type="EMBL" id="JAD70697.1"/>
    </source>
</evidence>
<reference evidence="1" key="1">
    <citation type="submission" date="2014-09" db="EMBL/GenBank/DDBJ databases">
        <authorList>
            <person name="Magalhaes I.L.F."/>
            <person name="Oliveira U."/>
            <person name="Santos F.R."/>
            <person name="Vidigal T.H.D.A."/>
            <person name="Brescovit A.D."/>
            <person name="Santos A.J."/>
        </authorList>
    </citation>
    <scope>NUCLEOTIDE SEQUENCE</scope>
    <source>
        <tissue evidence="1">Shoot tissue taken approximately 20 cm above the soil surface</tissue>
    </source>
</reference>
<organism evidence="1">
    <name type="scientific">Arundo donax</name>
    <name type="common">Giant reed</name>
    <name type="synonym">Donax arundinaceus</name>
    <dbReference type="NCBI Taxonomy" id="35708"/>
    <lineage>
        <taxon>Eukaryota</taxon>
        <taxon>Viridiplantae</taxon>
        <taxon>Streptophyta</taxon>
        <taxon>Embryophyta</taxon>
        <taxon>Tracheophyta</taxon>
        <taxon>Spermatophyta</taxon>
        <taxon>Magnoliopsida</taxon>
        <taxon>Liliopsida</taxon>
        <taxon>Poales</taxon>
        <taxon>Poaceae</taxon>
        <taxon>PACMAD clade</taxon>
        <taxon>Arundinoideae</taxon>
        <taxon>Arundineae</taxon>
        <taxon>Arundo</taxon>
    </lineage>
</organism>
<protein>
    <submittedName>
        <fullName evidence="1">Uncharacterized protein</fullName>
    </submittedName>
</protein>
<dbReference type="EMBL" id="GBRH01227198">
    <property type="protein sequence ID" value="JAD70697.1"/>
    <property type="molecule type" value="Transcribed_RNA"/>
</dbReference>